<dbReference type="GO" id="GO:1990351">
    <property type="term" value="C:transporter complex"/>
    <property type="evidence" value="ECO:0007669"/>
    <property type="project" value="TreeGrafter"/>
</dbReference>
<dbReference type="Proteomes" id="UP000247807">
    <property type="component" value="Unassembled WGS sequence"/>
</dbReference>
<dbReference type="Pfam" id="PF12600">
    <property type="entry name" value="DUF3769"/>
    <property type="match status" value="1"/>
</dbReference>
<protein>
    <submittedName>
        <fullName evidence="1">DUF3769 domain-containing protein</fullName>
    </submittedName>
</protein>
<dbReference type="InterPro" id="IPR022244">
    <property type="entry name" value="DUF3769"/>
</dbReference>
<organism evidence="1 2">
    <name type="scientific">Prochlorococcus marinus XMU1408</name>
    <dbReference type="NCBI Taxonomy" id="2213228"/>
    <lineage>
        <taxon>Bacteria</taxon>
        <taxon>Bacillati</taxon>
        <taxon>Cyanobacteriota</taxon>
        <taxon>Cyanophyceae</taxon>
        <taxon>Synechococcales</taxon>
        <taxon>Prochlorococcaceae</taxon>
        <taxon>Prochlorococcus</taxon>
    </lineage>
</organism>
<name>A0A318QY80_PROMR</name>
<dbReference type="AlphaFoldDB" id="A0A318QY80"/>
<dbReference type="PANTHER" id="PTHR30189">
    <property type="entry name" value="LPS-ASSEMBLY PROTEIN"/>
    <property type="match status" value="1"/>
</dbReference>
<evidence type="ECO:0000313" key="1">
    <source>
        <dbReference type="EMBL" id="PYE02487.1"/>
    </source>
</evidence>
<dbReference type="GO" id="GO:0009279">
    <property type="term" value="C:cell outer membrane"/>
    <property type="evidence" value="ECO:0007669"/>
    <property type="project" value="TreeGrafter"/>
</dbReference>
<dbReference type="InterPro" id="IPR050218">
    <property type="entry name" value="LptD"/>
</dbReference>
<dbReference type="OrthoDB" id="441598at2"/>
<dbReference type="EMBL" id="QJUE01000002">
    <property type="protein sequence ID" value="PYE02487.1"/>
    <property type="molecule type" value="Genomic_DNA"/>
</dbReference>
<gene>
    <name evidence="1" type="ORF">DNJ73_01580</name>
</gene>
<accession>A0A318QY80</accession>
<proteinExistence type="predicted"/>
<reference evidence="1 2" key="1">
    <citation type="journal article" date="2018" name="Appl. Environ. Microbiol.">
        <title>Genome rearrangement shapes Prochlorococcus ecological adaptation.</title>
        <authorList>
            <person name="Yan W."/>
            <person name="Wei S."/>
            <person name="Wang Q."/>
            <person name="Xiao X."/>
            <person name="Zeng Q."/>
            <person name="Jiao N."/>
            <person name="Zhang R."/>
        </authorList>
    </citation>
    <scope>NUCLEOTIDE SEQUENCE [LARGE SCALE GENOMIC DNA]</scope>
    <source>
        <strain evidence="1 2">XMU1408</strain>
    </source>
</reference>
<dbReference type="PANTHER" id="PTHR30189:SF1">
    <property type="entry name" value="LPS-ASSEMBLY PROTEIN LPTD"/>
    <property type="match status" value="1"/>
</dbReference>
<sequence length="670" mass="77658">MYLLSLGFLGLVNFLSIFDAAIGKENFYRILNKDENYNFSVGSLAITSQNLTKENLKLENKENIFLTLKVLSDKQYDYDQDLYLAEGNVKAIINGGILRSDILSYEKSTGILFAEGNIRFIKGGQYFRGEEFRFNLLKKEGTIKDSYGILDIENVLDDLTIHSNREITIENNRSINKLKSEEKTTYKDGLEFSLGNIKVPQNKITRSNKSIGAINNWRFKSDLISIKENGWKSNKIIFTNDPFDPHQISFEGIDVIAEEDDEKLIITSSKTNLILERRTKIYLGKRIFGREKSKKNKFQLILDSQDRDGLVLIRKSNSTEINNNIQFEFQPQFLINRAILGKTNSYRSTQSEDNKRINFFDLFGLNMKIYGNYKDWNFESLNDFSTLNTNRILKGIRHSSSIRKYFKMPVMDDSSFNIFTTYRSRAWNGTIGETEIKSAYGGFIEKSRYFKVGELRNNFNLKFGIANYEAEKLSNTEMISLWRSSIFSSLDSEYEMWKPDHNNLSQNNEISFSPVLINPELVFRSNINSAYYKYEDGRDQIFIKFSIGPEIRLGKLERKFLDYTKLSIMPGVKIKAGNSPFKFDNAIDLKTLNISFMQQVYGPLIFDIDSNLNIDKNSKNYGEYYDTKLGLILHKRAYEFGIYYHPNNEAGALYFRLNGFNFDNSVKAIF</sequence>
<evidence type="ECO:0000313" key="2">
    <source>
        <dbReference type="Proteomes" id="UP000247807"/>
    </source>
</evidence>
<comment type="caution">
    <text evidence="1">The sequence shown here is derived from an EMBL/GenBank/DDBJ whole genome shotgun (WGS) entry which is preliminary data.</text>
</comment>